<dbReference type="SUPFAM" id="SSF51735">
    <property type="entry name" value="NAD(P)-binding Rossmann-fold domains"/>
    <property type="match status" value="1"/>
</dbReference>
<evidence type="ECO:0000259" key="5">
    <source>
        <dbReference type="Pfam" id="PF03446"/>
    </source>
</evidence>
<feature type="active site" evidence="4">
    <location>
        <position position="170"/>
    </location>
</feature>
<dbReference type="InterPro" id="IPR013328">
    <property type="entry name" value="6PGD_dom2"/>
</dbReference>
<comment type="similarity">
    <text evidence="1">Belongs to the HIBADH-related family.</text>
</comment>
<comment type="caution">
    <text evidence="7">The sequence shown here is derived from an EMBL/GenBank/DDBJ whole genome shotgun (WGS) entry which is preliminary data.</text>
</comment>
<dbReference type="RefSeq" id="WP_220476339.1">
    <property type="nucleotide sequence ID" value="NZ_BAAAOV010000004.1"/>
</dbReference>
<dbReference type="GO" id="GO:0051287">
    <property type="term" value="F:NAD binding"/>
    <property type="evidence" value="ECO:0007669"/>
    <property type="project" value="InterPro"/>
</dbReference>
<dbReference type="InterPro" id="IPR006115">
    <property type="entry name" value="6PGDH_NADP-bd"/>
</dbReference>
<evidence type="ECO:0000259" key="6">
    <source>
        <dbReference type="Pfam" id="PF14833"/>
    </source>
</evidence>
<reference evidence="7 8" key="1">
    <citation type="submission" date="2020-07" db="EMBL/GenBank/DDBJ databases">
        <title>Sequencing the genomes of 1000 actinobacteria strains.</title>
        <authorList>
            <person name="Klenk H.-P."/>
        </authorList>
    </citation>
    <scope>NUCLEOTIDE SEQUENCE [LARGE SCALE GENOMIC DNA]</scope>
    <source>
        <strain evidence="7 8">DSM 19663</strain>
    </source>
</reference>
<dbReference type="Pfam" id="PF03446">
    <property type="entry name" value="NAD_binding_2"/>
    <property type="match status" value="1"/>
</dbReference>
<dbReference type="InterPro" id="IPR051265">
    <property type="entry name" value="HIBADH-related_NP60_sf"/>
</dbReference>
<dbReference type="PANTHER" id="PTHR43580">
    <property type="entry name" value="OXIDOREDUCTASE GLYR1-RELATED"/>
    <property type="match status" value="1"/>
</dbReference>
<proteinExistence type="inferred from homology"/>
<keyword evidence="8" id="KW-1185">Reference proteome</keyword>
<dbReference type="SUPFAM" id="SSF48179">
    <property type="entry name" value="6-phosphogluconate dehydrogenase C-terminal domain-like"/>
    <property type="match status" value="1"/>
</dbReference>
<accession>A0A839E9U6</accession>
<organism evidence="7 8">
    <name type="scientific">Microcella alkalica</name>
    <dbReference type="NCBI Taxonomy" id="355930"/>
    <lineage>
        <taxon>Bacteria</taxon>
        <taxon>Bacillati</taxon>
        <taxon>Actinomycetota</taxon>
        <taxon>Actinomycetes</taxon>
        <taxon>Micrococcales</taxon>
        <taxon>Microbacteriaceae</taxon>
        <taxon>Microcella</taxon>
    </lineage>
</organism>
<name>A0A839E9U6_9MICO</name>
<feature type="domain" description="6-phosphogluconate dehydrogenase NADP-binding" evidence="5">
    <location>
        <begin position="4"/>
        <end position="151"/>
    </location>
</feature>
<dbReference type="AlphaFoldDB" id="A0A839E9U6"/>
<evidence type="ECO:0008006" key="9">
    <source>
        <dbReference type="Google" id="ProtNLM"/>
    </source>
</evidence>
<dbReference type="InterPro" id="IPR015815">
    <property type="entry name" value="HIBADH-related"/>
</dbReference>
<dbReference type="Gene3D" id="3.40.50.720">
    <property type="entry name" value="NAD(P)-binding Rossmann-like Domain"/>
    <property type="match status" value="1"/>
</dbReference>
<keyword evidence="2" id="KW-0560">Oxidoreductase</keyword>
<dbReference type="InterPro" id="IPR029154">
    <property type="entry name" value="HIBADH-like_NADP-bd"/>
</dbReference>
<evidence type="ECO:0000313" key="7">
    <source>
        <dbReference type="EMBL" id="MBA8848257.1"/>
    </source>
</evidence>
<evidence type="ECO:0000313" key="8">
    <source>
        <dbReference type="Proteomes" id="UP000585905"/>
    </source>
</evidence>
<evidence type="ECO:0000256" key="2">
    <source>
        <dbReference type="ARBA" id="ARBA00023002"/>
    </source>
</evidence>
<dbReference type="EMBL" id="JACGWX010000004">
    <property type="protein sequence ID" value="MBA8848257.1"/>
    <property type="molecule type" value="Genomic_DNA"/>
</dbReference>
<evidence type="ECO:0000256" key="1">
    <source>
        <dbReference type="ARBA" id="ARBA00009080"/>
    </source>
</evidence>
<dbReference type="InterPro" id="IPR008927">
    <property type="entry name" value="6-PGluconate_DH-like_C_sf"/>
</dbReference>
<dbReference type="Gene3D" id="1.10.1040.10">
    <property type="entry name" value="N-(1-d-carboxylethyl)-l-norvaline Dehydrogenase, domain 2"/>
    <property type="match status" value="1"/>
</dbReference>
<evidence type="ECO:0000256" key="3">
    <source>
        <dbReference type="ARBA" id="ARBA00023027"/>
    </source>
</evidence>
<dbReference type="InterPro" id="IPR036291">
    <property type="entry name" value="NAD(P)-bd_dom_sf"/>
</dbReference>
<dbReference type="GO" id="GO:0016491">
    <property type="term" value="F:oxidoreductase activity"/>
    <property type="evidence" value="ECO:0007669"/>
    <property type="project" value="UniProtKB-KW"/>
</dbReference>
<sequence length="289" mass="29797">MSITVGFLGLGSMGSAIATRLMASGHPVTVWNRSSAAAEQLVAAGAILAATPAEALSADISFSMLADDAAAETVLSADNLGAGGAGRIHVNMASISTSAAERLEGVARAAGVEYVASPVLGRPAVAAEGKLNILVAGPDSAVELVEPLLALCSVRRWRFGDEPRQANAVKIAMNFTILHALQAMAESITLVEAHGVDAADLIELMTSTLFPGAIYSGYGGMIAERRYSPPGFGMPLGLKDLGLAEALAAEFGIELPSAPVLRERFTTALADPSLAELDWSAVAEVTRRR</sequence>
<protein>
    <recommendedName>
        <fullName evidence="9">NAD(P)-dependent oxidoreductase</fullName>
    </recommendedName>
</protein>
<evidence type="ECO:0000256" key="4">
    <source>
        <dbReference type="PIRSR" id="PIRSR000103-1"/>
    </source>
</evidence>
<dbReference type="GO" id="GO:0050661">
    <property type="term" value="F:NADP binding"/>
    <property type="evidence" value="ECO:0007669"/>
    <property type="project" value="InterPro"/>
</dbReference>
<dbReference type="PIRSF" id="PIRSF000103">
    <property type="entry name" value="HIBADH"/>
    <property type="match status" value="1"/>
</dbReference>
<feature type="domain" description="3-hydroxyisobutyrate dehydrogenase-like NAD-binding" evidence="6">
    <location>
        <begin position="166"/>
        <end position="284"/>
    </location>
</feature>
<dbReference type="Pfam" id="PF14833">
    <property type="entry name" value="NAD_binding_11"/>
    <property type="match status" value="1"/>
</dbReference>
<gene>
    <name evidence="7" type="ORF">FHX53_001856</name>
</gene>
<dbReference type="Proteomes" id="UP000585905">
    <property type="component" value="Unassembled WGS sequence"/>
</dbReference>
<keyword evidence="3" id="KW-0520">NAD</keyword>
<dbReference type="PANTHER" id="PTHR43580:SF2">
    <property type="entry name" value="CYTOKINE-LIKE NUCLEAR FACTOR N-PAC"/>
    <property type="match status" value="1"/>
</dbReference>